<dbReference type="GO" id="GO:0002098">
    <property type="term" value="P:tRNA wobble uridine modification"/>
    <property type="evidence" value="ECO:0007669"/>
    <property type="project" value="InterPro"/>
</dbReference>
<dbReference type="InterPro" id="IPR037289">
    <property type="entry name" value="Elp2"/>
</dbReference>
<proteinExistence type="predicted"/>
<keyword evidence="8" id="KW-1185">Reference proteome</keyword>
<organism evidence="7 8">
    <name type="scientific">Thelohanellus kitauei</name>
    <name type="common">Myxosporean</name>
    <dbReference type="NCBI Taxonomy" id="669202"/>
    <lineage>
        <taxon>Eukaryota</taxon>
        <taxon>Metazoa</taxon>
        <taxon>Cnidaria</taxon>
        <taxon>Myxozoa</taxon>
        <taxon>Myxosporea</taxon>
        <taxon>Bivalvulida</taxon>
        <taxon>Platysporina</taxon>
        <taxon>Myxobolidae</taxon>
        <taxon>Thelohanellus</taxon>
    </lineage>
</organism>
<evidence type="ECO:0000313" key="7">
    <source>
        <dbReference type="EMBL" id="KII61083.1"/>
    </source>
</evidence>
<dbReference type="GO" id="GO:0005634">
    <property type="term" value="C:nucleus"/>
    <property type="evidence" value="ECO:0007669"/>
    <property type="project" value="UniProtKB-SubCell"/>
</dbReference>
<evidence type="ECO:0000256" key="6">
    <source>
        <dbReference type="ARBA" id="ARBA00023242"/>
    </source>
</evidence>
<comment type="caution">
    <text evidence="7">The sequence shown here is derived from an EMBL/GenBank/DDBJ whole genome shotgun (WGS) entry which is preliminary data.</text>
</comment>
<sequence length="336" mass="38077">MEGRVLNGRTEFLIGGCNISNHTIFWSSSNEVGYTSDQYIIILRLNSNGQLVYDYHIQGDPGEIIYIRSYIYLDNQLLVSVNSNNKINIYHKIDGRYKMVRTETTGFKFIPEVDLIDGNFYIFSAQDNLSLIRFPALLPNPLEVFEDFALGESFPLCCRVCPISGILYLVYGETSGCIFFRSLNDRTAPSLKIKAHKGWVDAVTCFVRENLIYIVSASHDHTACVWKIEKNVQPRAKSTIVDLLTKHILVVNNNGVKSEYCVIKDSILAAHGASVTRVEWLESSEFSSRYSALNGVFQNKELQTQGPGMRIITLGMDELAIIWEYDPVNCIWNDKV</sequence>
<comment type="subcellular location">
    <subcellularLocation>
        <location evidence="2">Cytoplasm</location>
    </subcellularLocation>
    <subcellularLocation>
        <location evidence="1">Nucleus</location>
    </subcellularLocation>
</comment>
<dbReference type="InterPro" id="IPR015943">
    <property type="entry name" value="WD40/YVTN_repeat-like_dom_sf"/>
</dbReference>
<gene>
    <name evidence="7" type="ORF">RF11_05800</name>
</gene>
<dbReference type="GO" id="GO:0033588">
    <property type="term" value="C:elongator holoenzyme complex"/>
    <property type="evidence" value="ECO:0007669"/>
    <property type="project" value="InterPro"/>
</dbReference>
<evidence type="ECO:0000256" key="5">
    <source>
        <dbReference type="ARBA" id="ARBA00022737"/>
    </source>
</evidence>
<keyword evidence="4" id="KW-0853">WD repeat</keyword>
<evidence type="ECO:0000256" key="4">
    <source>
        <dbReference type="ARBA" id="ARBA00022574"/>
    </source>
</evidence>
<dbReference type="AlphaFoldDB" id="A0A0C2I7C3"/>
<evidence type="ECO:0000313" key="8">
    <source>
        <dbReference type="Proteomes" id="UP000031668"/>
    </source>
</evidence>
<keyword evidence="3" id="KW-0963">Cytoplasm</keyword>
<protein>
    <recommendedName>
        <fullName evidence="9">WD repeat-containing protein 6</fullName>
    </recommendedName>
</protein>
<dbReference type="Proteomes" id="UP000031668">
    <property type="component" value="Unassembled WGS sequence"/>
</dbReference>
<evidence type="ECO:0000256" key="1">
    <source>
        <dbReference type="ARBA" id="ARBA00004123"/>
    </source>
</evidence>
<dbReference type="Gene3D" id="2.130.10.10">
    <property type="entry name" value="YVTN repeat-like/Quinoprotein amine dehydrogenase"/>
    <property type="match status" value="1"/>
</dbReference>
<evidence type="ECO:0000256" key="3">
    <source>
        <dbReference type="ARBA" id="ARBA00022490"/>
    </source>
</evidence>
<dbReference type="PANTHER" id="PTHR44111">
    <property type="entry name" value="ELONGATOR COMPLEX PROTEIN 2"/>
    <property type="match status" value="1"/>
</dbReference>
<dbReference type="PANTHER" id="PTHR44111:SF1">
    <property type="entry name" value="ELONGATOR COMPLEX PROTEIN 2"/>
    <property type="match status" value="1"/>
</dbReference>
<dbReference type="OrthoDB" id="27911at2759"/>
<reference evidence="7 8" key="1">
    <citation type="journal article" date="2014" name="Genome Biol. Evol.">
        <title>The genome of the myxosporean Thelohanellus kitauei shows adaptations to nutrient acquisition within its fish host.</title>
        <authorList>
            <person name="Yang Y."/>
            <person name="Xiong J."/>
            <person name="Zhou Z."/>
            <person name="Huo F."/>
            <person name="Miao W."/>
            <person name="Ran C."/>
            <person name="Liu Y."/>
            <person name="Zhang J."/>
            <person name="Feng J."/>
            <person name="Wang M."/>
            <person name="Wang M."/>
            <person name="Wang L."/>
            <person name="Yao B."/>
        </authorList>
    </citation>
    <scope>NUCLEOTIDE SEQUENCE [LARGE SCALE GENOMIC DNA]</scope>
    <source>
        <strain evidence="7">Wuqing</strain>
    </source>
</reference>
<dbReference type="SUPFAM" id="SSF50978">
    <property type="entry name" value="WD40 repeat-like"/>
    <property type="match status" value="1"/>
</dbReference>
<dbReference type="EMBL" id="JWZT01005379">
    <property type="protein sequence ID" value="KII61083.1"/>
    <property type="molecule type" value="Genomic_DNA"/>
</dbReference>
<keyword evidence="6" id="KW-0539">Nucleus</keyword>
<evidence type="ECO:0008006" key="9">
    <source>
        <dbReference type="Google" id="ProtNLM"/>
    </source>
</evidence>
<keyword evidence="5" id="KW-0677">Repeat</keyword>
<evidence type="ECO:0000256" key="2">
    <source>
        <dbReference type="ARBA" id="ARBA00004496"/>
    </source>
</evidence>
<dbReference type="InterPro" id="IPR036322">
    <property type="entry name" value="WD40_repeat_dom_sf"/>
</dbReference>
<accession>A0A0C2I7C3</accession>
<dbReference type="GO" id="GO:0005737">
    <property type="term" value="C:cytoplasm"/>
    <property type="evidence" value="ECO:0007669"/>
    <property type="project" value="UniProtKB-SubCell"/>
</dbReference>
<name>A0A0C2I7C3_THEKT</name>